<sequence length="900" mass="94407">MTDQSTKAKPGDTPATTDAPLPGDQCASTAAVAAEESVASETIPKPDAGPTSTATGNSAVSTASSVVSSTSDAVSTTKTSAAAAVAGVPPPAKSTPPSTTKYAHPIPSKGAPHLPHVPMHHPYAHHHYYAYHQHIAAANASAADPKKSGGTKKPTNPNSVPVPPYNPAKYMKPGAGGESAAARGKQAGPPPMYPPPPPHHHAYHAWAAYRYAQQHAQYHGGPPPPPPPGPPPPWNAESYAAAHQAYAAAASQAAVGGAKGNKNKGSPGEKGAAATGATSAPLIPPPQPHPPIFPPPPSHAGPYRFSDCTLRREALARSVAENVAKKKNKYPTPGTSSNNSSPSSSIPPHSTIPSSPPTPVSSLPKNGPVGGAMMVVANQNSPDAATLHMLELEARAEGATSPSQIEDFHKEEVATMGCTCKKTKCLKLYCQCFAVKIYCGANCRCMSCNNNPEHESERQDAIGTILARNPAAFDTKFQKNNRKFGTGMVGPGALMAVGGARGPQSGILSTMDIPHQRTISHKVGCKCRKSACMKKYCECYASNVKCSATCRCVGCKNQPLGGFGPPPSTNNAATTQAPSAKTTPTKNVITTPVKKEPAWMMNAAHNLAFLKHGSAEKPKRIISRAPSESGSMPSNESSSEESPVAGSSKIRTVQNSNRGMPIPSTAERAAVNALQSSEKTAVNALLMAAMAMTEMSGQDQTGNHTSGTSSAATTPPLNNLANNNNRHYSPEGTVRGADDHFETPQRNLLKKFMSPKRKVSDRNAETIPSTKNTNSDDHVESRNLEYSDAYQNGDEDSPKREHPGDGTPSLLQKVKRSRLGSLKKGARLLERVKSNGDQHVTETTTTETNSEVLPMEMATPAKEKGAKIAALTPVSARCIDFKNMRVNDSSSDRAVVDSIN</sequence>
<feature type="compositionally biased region" description="Basic and acidic residues" evidence="4">
    <location>
        <begin position="774"/>
        <end position="785"/>
    </location>
</feature>
<reference evidence="6 7" key="1">
    <citation type="submission" date="2019-01" db="EMBL/GenBank/DDBJ databases">
        <authorList>
            <person name="Ferrante I. M."/>
        </authorList>
    </citation>
    <scope>NUCLEOTIDE SEQUENCE [LARGE SCALE GENOMIC DNA]</scope>
    <source>
        <strain evidence="6 7">B856</strain>
    </source>
</reference>
<feature type="compositionally biased region" description="Polar residues" evidence="4">
    <location>
        <begin position="569"/>
        <end position="585"/>
    </location>
</feature>
<dbReference type="PANTHER" id="PTHR12446">
    <property type="entry name" value="TESMIN/TSO1-RELATED"/>
    <property type="match status" value="1"/>
</dbReference>
<dbReference type="InterPro" id="IPR033467">
    <property type="entry name" value="Tesmin/TSO1-like_CXC"/>
</dbReference>
<name>A0A448ZIM0_9STRA</name>
<organism evidence="6 7">
    <name type="scientific">Pseudo-nitzschia multistriata</name>
    <dbReference type="NCBI Taxonomy" id="183589"/>
    <lineage>
        <taxon>Eukaryota</taxon>
        <taxon>Sar</taxon>
        <taxon>Stramenopiles</taxon>
        <taxon>Ochrophyta</taxon>
        <taxon>Bacillariophyta</taxon>
        <taxon>Bacillariophyceae</taxon>
        <taxon>Bacillariophycidae</taxon>
        <taxon>Bacillariales</taxon>
        <taxon>Bacillariaceae</taxon>
        <taxon>Pseudo-nitzschia</taxon>
    </lineage>
</organism>
<evidence type="ECO:0000259" key="5">
    <source>
        <dbReference type="PROSITE" id="PS51634"/>
    </source>
</evidence>
<gene>
    <name evidence="6" type="ORF">PSNMU_V1.4_AUG-EV-PASAV3_0087120</name>
</gene>
<dbReference type="SMART" id="SM01114">
    <property type="entry name" value="CXC"/>
    <property type="match status" value="2"/>
</dbReference>
<feature type="region of interest" description="Disordered" evidence="4">
    <location>
        <begin position="1"/>
        <end position="113"/>
    </location>
</feature>
<feature type="compositionally biased region" description="Pro residues" evidence="4">
    <location>
        <begin position="221"/>
        <end position="234"/>
    </location>
</feature>
<dbReference type="PROSITE" id="PS51634">
    <property type="entry name" value="CRC"/>
    <property type="match status" value="1"/>
</dbReference>
<proteinExistence type="inferred from homology"/>
<feature type="region of interest" description="Disordered" evidence="4">
    <location>
        <begin position="257"/>
        <end position="305"/>
    </location>
</feature>
<evidence type="ECO:0000313" key="7">
    <source>
        <dbReference type="Proteomes" id="UP000291116"/>
    </source>
</evidence>
<feature type="compositionally biased region" description="Low complexity" evidence="4">
    <location>
        <begin position="27"/>
        <end position="42"/>
    </location>
</feature>
<evidence type="ECO:0000256" key="2">
    <source>
        <dbReference type="ARBA" id="ARBA00007267"/>
    </source>
</evidence>
<dbReference type="GO" id="GO:0006355">
    <property type="term" value="P:regulation of DNA-templated transcription"/>
    <property type="evidence" value="ECO:0007669"/>
    <property type="project" value="TreeGrafter"/>
</dbReference>
<dbReference type="GO" id="GO:0005634">
    <property type="term" value="C:nucleus"/>
    <property type="evidence" value="ECO:0007669"/>
    <property type="project" value="UniProtKB-SubCell"/>
</dbReference>
<feature type="region of interest" description="Disordered" evidence="4">
    <location>
        <begin position="624"/>
        <end position="663"/>
    </location>
</feature>
<feature type="region of interest" description="Disordered" evidence="4">
    <location>
        <begin position="566"/>
        <end position="585"/>
    </location>
</feature>
<dbReference type="PANTHER" id="PTHR12446:SF34">
    <property type="entry name" value="PROTEIN LIN-54 HOMOLOG"/>
    <property type="match status" value="1"/>
</dbReference>
<keyword evidence="7" id="KW-1185">Reference proteome</keyword>
<protein>
    <recommendedName>
        <fullName evidence="5">CRC domain-containing protein</fullName>
    </recommendedName>
</protein>
<dbReference type="Proteomes" id="UP000291116">
    <property type="component" value="Unassembled WGS sequence"/>
</dbReference>
<feature type="region of interest" description="Disordered" evidence="4">
    <location>
        <begin position="215"/>
        <end position="237"/>
    </location>
</feature>
<feature type="region of interest" description="Disordered" evidence="4">
    <location>
        <begin position="322"/>
        <end position="373"/>
    </location>
</feature>
<dbReference type="InterPro" id="IPR005172">
    <property type="entry name" value="CRC"/>
</dbReference>
<comment type="similarity">
    <text evidence="2">Belongs to the lin-54 family.</text>
</comment>
<feature type="compositionally biased region" description="Low complexity" evidence="4">
    <location>
        <begin position="51"/>
        <end position="86"/>
    </location>
</feature>
<evidence type="ECO:0000256" key="4">
    <source>
        <dbReference type="SAM" id="MobiDB-lite"/>
    </source>
</evidence>
<dbReference type="OrthoDB" id="48549at2759"/>
<evidence type="ECO:0000313" key="6">
    <source>
        <dbReference type="EMBL" id="VEU41821.1"/>
    </source>
</evidence>
<comment type="subcellular location">
    <subcellularLocation>
        <location evidence="1">Nucleus</location>
    </subcellularLocation>
</comment>
<feature type="compositionally biased region" description="Polar residues" evidence="4">
    <location>
        <begin position="649"/>
        <end position="658"/>
    </location>
</feature>
<feature type="region of interest" description="Disordered" evidence="4">
    <location>
        <begin position="696"/>
        <end position="810"/>
    </location>
</feature>
<accession>A0A448ZIM0</accession>
<feature type="domain" description="CRC" evidence="5">
    <location>
        <begin position="414"/>
        <end position="560"/>
    </location>
</feature>
<dbReference type="InterPro" id="IPR028307">
    <property type="entry name" value="Lin-54_fam"/>
</dbReference>
<feature type="region of interest" description="Disordered" evidence="4">
    <location>
        <begin position="139"/>
        <end position="199"/>
    </location>
</feature>
<dbReference type="AlphaFoldDB" id="A0A448ZIM0"/>
<dbReference type="Pfam" id="PF03638">
    <property type="entry name" value="TCR"/>
    <property type="match status" value="2"/>
</dbReference>
<feature type="compositionally biased region" description="Low complexity" evidence="4">
    <location>
        <begin position="626"/>
        <end position="642"/>
    </location>
</feature>
<feature type="compositionally biased region" description="Low complexity" evidence="4">
    <location>
        <begin position="331"/>
        <end position="353"/>
    </location>
</feature>
<keyword evidence="3" id="KW-0539">Nucleus</keyword>
<feature type="compositionally biased region" description="Low complexity" evidence="4">
    <location>
        <begin position="701"/>
        <end position="725"/>
    </location>
</feature>
<evidence type="ECO:0000256" key="3">
    <source>
        <dbReference type="ARBA" id="ARBA00023242"/>
    </source>
</evidence>
<evidence type="ECO:0000256" key="1">
    <source>
        <dbReference type="ARBA" id="ARBA00004123"/>
    </source>
</evidence>
<feature type="compositionally biased region" description="Pro residues" evidence="4">
    <location>
        <begin position="282"/>
        <end position="299"/>
    </location>
</feature>
<dbReference type="EMBL" id="CAACVS010000386">
    <property type="protein sequence ID" value="VEU41821.1"/>
    <property type="molecule type" value="Genomic_DNA"/>
</dbReference>
<feature type="compositionally biased region" description="Pro residues" evidence="4">
    <location>
        <begin position="188"/>
        <end position="197"/>
    </location>
</feature>